<name>A0A9N8EXB9_9STRA</name>
<evidence type="ECO:0000259" key="2">
    <source>
        <dbReference type="Pfam" id="PF03364"/>
    </source>
</evidence>
<comment type="caution">
    <text evidence="3">The sequence shown here is derived from an EMBL/GenBank/DDBJ whole genome shotgun (WGS) entry which is preliminary data.</text>
</comment>
<reference evidence="3" key="1">
    <citation type="submission" date="2020-06" db="EMBL/GenBank/DDBJ databases">
        <authorList>
            <consortium name="Plant Systems Biology data submission"/>
        </authorList>
    </citation>
    <scope>NUCLEOTIDE SEQUENCE</scope>
    <source>
        <strain evidence="3">D6</strain>
    </source>
</reference>
<sequence>MITTTRYPSNNPTTIGRDKDRDTPSNFELSNVVVSQASIVLPFSPRTAYFAFSNFSRHSEWNPQLTKVEYVDGSRNEARWTMESYGIKFGWSTVPVRQEPNKLLVWRSVKGLQLQGRAEFEEYEEGQTRMLFTMCYVAQRKVKSSSFAGPSKRESAQLRMMLESFRDAVSKELKSEKSQEEESAE</sequence>
<evidence type="ECO:0000256" key="1">
    <source>
        <dbReference type="SAM" id="MobiDB-lite"/>
    </source>
</evidence>
<dbReference type="PANTHER" id="PTHR33824">
    <property type="entry name" value="POLYKETIDE CYCLASE/DEHYDRASE AND LIPID TRANSPORT SUPERFAMILY PROTEIN"/>
    <property type="match status" value="1"/>
</dbReference>
<dbReference type="InterPro" id="IPR005031">
    <property type="entry name" value="COQ10_START"/>
</dbReference>
<feature type="domain" description="Coenzyme Q-binding protein COQ10 START" evidence="2">
    <location>
        <begin position="42"/>
        <end position="133"/>
    </location>
</feature>
<dbReference type="SUPFAM" id="SSF55961">
    <property type="entry name" value="Bet v1-like"/>
    <property type="match status" value="1"/>
</dbReference>
<proteinExistence type="predicted"/>
<evidence type="ECO:0000313" key="3">
    <source>
        <dbReference type="EMBL" id="CAB9529882.1"/>
    </source>
</evidence>
<feature type="region of interest" description="Disordered" evidence="1">
    <location>
        <begin position="1"/>
        <end position="23"/>
    </location>
</feature>
<accession>A0A9N8EXB9</accession>
<feature type="compositionally biased region" description="Polar residues" evidence="1">
    <location>
        <begin position="1"/>
        <end position="14"/>
    </location>
</feature>
<dbReference type="Pfam" id="PF03364">
    <property type="entry name" value="Polyketide_cyc"/>
    <property type="match status" value="1"/>
</dbReference>
<dbReference type="EMBL" id="CAICTM010002656">
    <property type="protein sequence ID" value="CAB9529882.1"/>
    <property type="molecule type" value="Genomic_DNA"/>
</dbReference>
<dbReference type="Gene3D" id="3.30.530.20">
    <property type="match status" value="1"/>
</dbReference>
<protein>
    <recommendedName>
        <fullName evidence="2">Coenzyme Q-binding protein COQ10 START domain-containing protein</fullName>
    </recommendedName>
</protein>
<evidence type="ECO:0000313" key="4">
    <source>
        <dbReference type="Proteomes" id="UP001153069"/>
    </source>
</evidence>
<dbReference type="InterPro" id="IPR023393">
    <property type="entry name" value="START-like_dom_sf"/>
</dbReference>
<organism evidence="3 4">
    <name type="scientific">Seminavis robusta</name>
    <dbReference type="NCBI Taxonomy" id="568900"/>
    <lineage>
        <taxon>Eukaryota</taxon>
        <taxon>Sar</taxon>
        <taxon>Stramenopiles</taxon>
        <taxon>Ochrophyta</taxon>
        <taxon>Bacillariophyta</taxon>
        <taxon>Bacillariophyceae</taxon>
        <taxon>Bacillariophycidae</taxon>
        <taxon>Naviculales</taxon>
        <taxon>Naviculaceae</taxon>
        <taxon>Seminavis</taxon>
    </lineage>
</organism>
<gene>
    <name evidence="3" type="ORF">SEMRO_2658_G333910.1</name>
</gene>
<keyword evidence="4" id="KW-1185">Reference proteome</keyword>
<dbReference type="PANTHER" id="PTHR33824:SF7">
    <property type="entry name" value="POLYKETIDE CYCLASE_DEHYDRASE AND LIPID TRANSPORT SUPERFAMILY PROTEIN"/>
    <property type="match status" value="1"/>
</dbReference>
<dbReference type="AlphaFoldDB" id="A0A9N8EXB9"/>
<dbReference type="Proteomes" id="UP001153069">
    <property type="component" value="Unassembled WGS sequence"/>
</dbReference>
<dbReference type="InterPro" id="IPR047137">
    <property type="entry name" value="ORF3"/>
</dbReference>